<protein>
    <submittedName>
        <fullName evidence="1">Uncharacterized protein</fullName>
    </submittedName>
</protein>
<dbReference type="Proteomes" id="UP000321577">
    <property type="component" value="Unassembled WGS sequence"/>
</dbReference>
<sequence>MTFIRFVVGTNQERASQQSGVVTELRLLKESGDLPEYEHAHVEEIFEWLNEHLPVPPFSDAQWPRDAVAWFKPGARSFISKFREIIAILEEHGRFVRTMTTSDPGIIRYEDEYQVVASSWQY</sequence>
<dbReference type="OrthoDB" id="8911044at2"/>
<evidence type="ECO:0000313" key="1">
    <source>
        <dbReference type="EMBL" id="GEP45966.1"/>
    </source>
</evidence>
<organism evidence="1 2">
    <name type="scientific">Brevifollis gellanilyticus</name>
    <dbReference type="NCBI Taxonomy" id="748831"/>
    <lineage>
        <taxon>Bacteria</taxon>
        <taxon>Pseudomonadati</taxon>
        <taxon>Verrucomicrobiota</taxon>
        <taxon>Verrucomicrobiia</taxon>
        <taxon>Verrucomicrobiales</taxon>
        <taxon>Verrucomicrobiaceae</taxon>
    </lineage>
</organism>
<comment type="caution">
    <text evidence="1">The sequence shown here is derived from an EMBL/GenBank/DDBJ whole genome shotgun (WGS) entry which is preliminary data.</text>
</comment>
<dbReference type="EMBL" id="BKAG01000064">
    <property type="protein sequence ID" value="GEP45966.1"/>
    <property type="molecule type" value="Genomic_DNA"/>
</dbReference>
<dbReference type="RefSeq" id="WP_146855394.1">
    <property type="nucleotide sequence ID" value="NZ_BKAG01000064.1"/>
</dbReference>
<keyword evidence="2" id="KW-1185">Reference proteome</keyword>
<name>A0A512MGY1_9BACT</name>
<accession>A0A512MGY1</accession>
<evidence type="ECO:0000313" key="2">
    <source>
        <dbReference type="Proteomes" id="UP000321577"/>
    </source>
</evidence>
<reference evidence="1 2" key="1">
    <citation type="submission" date="2019-07" db="EMBL/GenBank/DDBJ databases">
        <title>Whole genome shotgun sequence of Brevifollis gellanilyticus NBRC 108608.</title>
        <authorList>
            <person name="Hosoyama A."/>
            <person name="Uohara A."/>
            <person name="Ohji S."/>
            <person name="Ichikawa N."/>
        </authorList>
    </citation>
    <scope>NUCLEOTIDE SEQUENCE [LARGE SCALE GENOMIC DNA]</scope>
    <source>
        <strain evidence="1 2">NBRC 108608</strain>
    </source>
</reference>
<dbReference type="AlphaFoldDB" id="A0A512MGY1"/>
<proteinExistence type="predicted"/>
<gene>
    <name evidence="1" type="ORF">BGE01nite_52570</name>
</gene>